<evidence type="ECO:0008006" key="3">
    <source>
        <dbReference type="Google" id="ProtNLM"/>
    </source>
</evidence>
<keyword evidence="2" id="KW-1185">Reference proteome</keyword>
<accession>A0A386HS07</accession>
<dbReference type="SUPFAM" id="SSF48208">
    <property type="entry name" value="Six-hairpin glycosidases"/>
    <property type="match status" value="1"/>
</dbReference>
<name>A0A386HS07_9BACT</name>
<organism evidence="1 2">
    <name type="scientific">Arachidicoccus soli</name>
    <dbReference type="NCBI Taxonomy" id="2341117"/>
    <lineage>
        <taxon>Bacteria</taxon>
        <taxon>Pseudomonadati</taxon>
        <taxon>Bacteroidota</taxon>
        <taxon>Chitinophagia</taxon>
        <taxon>Chitinophagales</taxon>
        <taxon>Chitinophagaceae</taxon>
        <taxon>Arachidicoccus</taxon>
    </lineage>
</organism>
<dbReference type="Gene3D" id="1.50.10.10">
    <property type="match status" value="1"/>
</dbReference>
<gene>
    <name evidence="1" type="ORF">D6B99_12550</name>
</gene>
<sequence length="711" mass="81570">MLKTTLFSFLFLTICGVLLAQRKSSIDRQEVIARHDITIHKADTLSSITMGNGGFAFTVDITGLQTFYKDYENGVPLGTESDWGWHSFPNIHHYKRSQSYKYITQNGRQVAYSVQIKSPAEDKAAVDYFRINPHRLQLGNIGLVMLKKNGQRAKLNDLKNIHQHLNLWKGELVSKFILEGEPVIVYTYANQQKDGISFKIQSKLLREGRLFIRIAFPYPTGAFADKGTYFKDTSAQKSYFNYIANKKGYFVHQLDTTIYYLNTNWNSDVSIDSSRANFFLLKPKNTDQFEFNGIFAQKKNLVKKNLEQIKNDNFLSWEKFWKEGGAIDFAGSKDKRAFELERRIILSEYLTRVQCAGNAPPQETGLTYNSWYGKEHLEMFWWHAAHFALWGHPELLEKGLNWYFTIENKAKALAERQGYKGVRWPKMVDNSGNESPSSVGAFLIWEQPHLIYLAELLYRDKKQKSILEKYKRLVFETADFMASFATYDSLTGKYNLGKGIIPAQECFNAVETYNPTYELSYWYWALNVAQEWRTRLGMQKDQKWAHILKNLAPLPQKDGLYLATQSTPDCYAPDSKVTVDHPAVLAALASFGPSDGLDTAVMKRTFFKVKKVWHWEHTWGWDFPLVAMNATRLHLPDEAVDALFKKVTTNTYLPDGNNYQDSRLTIYLPGNGGLLSAIALMCAGFDGNTTPTPGFNKKDWKVKWEGLSPLP</sequence>
<evidence type="ECO:0000313" key="1">
    <source>
        <dbReference type="EMBL" id="AYD48356.1"/>
    </source>
</evidence>
<dbReference type="InterPro" id="IPR008928">
    <property type="entry name" value="6-hairpin_glycosidase_sf"/>
</dbReference>
<dbReference type="KEGG" id="ark:D6B99_12550"/>
<dbReference type="InterPro" id="IPR012341">
    <property type="entry name" value="6hp_glycosidase-like_sf"/>
</dbReference>
<proteinExistence type="predicted"/>
<dbReference type="OrthoDB" id="127395at2"/>
<dbReference type="Proteomes" id="UP000266118">
    <property type="component" value="Chromosome"/>
</dbReference>
<dbReference type="RefSeq" id="WP_119989010.1">
    <property type="nucleotide sequence ID" value="NZ_CP032489.1"/>
</dbReference>
<dbReference type="EMBL" id="CP032489">
    <property type="protein sequence ID" value="AYD48356.1"/>
    <property type="molecule type" value="Genomic_DNA"/>
</dbReference>
<dbReference type="GO" id="GO:0005975">
    <property type="term" value="P:carbohydrate metabolic process"/>
    <property type="evidence" value="ECO:0007669"/>
    <property type="project" value="InterPro"/>
</dbReference>
<protein>
    <recommendedName>
        <fullName evidence="3">Glycoside hydrolase family 65</fullName>
    </recommendedName>
</protein>
<dbReference type="AlphaFoldDB" id="A0A386HS07"/>
<reference evidence="1 2" key="1">
    <citation type="submission" date="2018-09" db="EMBL/GenBank/DDBJ databases">
        <title>Arachidicoccus sp. nov., a bacterium isolated from soil.</title>
        <authorList>
            <person name="Weon H.-Y."/>
            <person name="Kwon S.-W."/>
            <person name="Lee S.A."/>
        </authorList>
    </citation>
    <scope>NUCLEOTIDE SEQUENCE [LARGE SCALE GENOMIC DNA]</scope>
    <source>
        <strain evidence="1 2">KIS59-12</strain>
    </source>
</reference>
<evidence type="ECO:0000313" key="2">
    <source>
        <dbReference type="Proteomes" id="UP000266118"/>
    </source>
</evidence>